<reference evidence="4 5" key="1">
    <citation type="submission" date="2021-03" db="EMBL/GenBank/DDBJ databases">
        <authorList>
            <person name="Kim M.K."/>
        </authorList>
    </citation>
    <scope>NUCLEOTIDE SEQUENCE [LARGE SCALE GENOMIC DNA]</scope>
    <source>
        <strain evidence="4 5">BT442</strain>
    </source>
</reference>
<name>A0ABS3QN47_9BACT</name>
<dbReference type="Pfam" id="PF01522">
    <property type="entry name" value="Polysacc_deac_1"/>
    <property type="match status" value="1"/>
</dbReference>
<dbReference type="PROSITE" id="PS51677">
    <property type="entry name" value="NODB"/>
    <property type="match status" value="1"/>
</dbReference>
<dbReference type="CDD" id="cd10918">
    <property type="entry name" value="CE4_NodB_like_5s_6s"/>
    <property type="match status" value="1"/>
</dbReference>
<dbReference type="PANTHER" id="PTHR34216:SF7">
    <property type="entry name" value="POLY-BETA-1,6-N-ACETYL-D-GLUCOSAMINE N-DEACETYLASE"/>
    <property type="match status" value="1"/>
</dbReference>
<evidence type="ECO:0000313" key="5">
    <source>
        <dbReference type="Proteomes" id="UP000664369"/>
    </source>
</evidence>
<evidence type="ECO:0000313" key="4">
    <source>
        <dbReference type="EMBL" id="MBO2012703.1"/>
    </source>
</evidence>
<dbReference type="InterPro" id="IPR051398">
    <property type="entry name" value="Polysacch_Deacetylase"/>
</dbReference>
<protein>
    <submittedName>
        <fullName evidence="4">Polysaccharide deacetylase family protein</fullName>
    </submittedName>
</protein>
<dbReference type="Gene3D" id="3.20.20.370">
    <property type="entry name" value="Glycoside hydrolase/deacetylase"/>
    <property type="match status" value="2"/>
</dbReference>
<keyword evidence="1 2" id="KW-0732">Signal</keyword>
<evidence type="ECO:0000256" key="1">
    <source>
        <dbReference type="ARBA" id="ARBA00022729"/>
    </source>
</evidence>
<proteinExistence type="predicted"/>
<dbReference type="InterPro" id="IPR011330">
    <property type="entry name" value="Glyco_hydro/deAcase_b/a-brl"/>
</dbReference>
<evidence type="ECO:0000259" key="3">
    <source>
        <dbReference type="PROSITE" id="PS51677"/>
    </source>
</evidence>
<comment type="caution">
    <text evidence="4">The sequence shown here is derived from an EMBL/GenBank/DDBJ whole genome shotgun (WGS) entry which is preliminary data.</text>
</comment>
<dbReference type="PANTHER" id="PTHR34216">
    <property type="match status" value="1"/>
</dbReference>
<feature type="signal peptide" evidence="2">
    <location>
        <begin position="1"/>
        <end position="26"/>
    </location>
</feature>
<feature type="domain" description="NodB homology" evidence="3">
    <location>
        <begin position="37"/>
        <end position="243"/>
    </location>
</feature>
<accession>A0ABS3QN47</accession>
<sequence>MKLLPALRGLFLLVLLALRGPQPACAQGVLRRPVPDKLVVLTFDDAVLSHATYVAPLLKKYGFGGSFFVCEFREPPFSDKTRYMSWAQIRKLHRLGFEVASHTLTHRHVNKLSAAEFGAELDSIDGRCRRWHIRKPVTFAYPGYDVHPTATAVLAGRGYQFARAGGSRAYDPTSDHPLLIPSFSISGLTKEKVLAAMAQARAGHIVVLTVHGVPDTAHDWVTTDPKLFEEYLQYLRDNHYQVVALRDLARYVNVQEAQRTLTPRYENLK</sequence>
<dbReference type="InterPro" id="IPR002509">
    <property type="entry name" value="NODB_dom"/>
</dbReference>
<evidence type="ECO:0000256" key="2">
    <source>
        <dbReference type="SAM" id="SignalP"/>
    </source>
</evidence>
<keyword evidence="5" id="KW-1185">Reference proteome</keyword>
<gene>
    <name evidence="4" type="ORF">J4E00_26820</name>
</gene>
<organism evidence="4 5">
    <name type="scientific">Hymenobacter negativus</name>
    <dbReference type="NCBI Taxonomy" id="2795026"/>
    <lineage>
        <taxon>Bacteria</taxon>
        <taxon>Pseudomonadati</taxon>
        <taxon>Bacteroidota</taxon>
        <taxon>Cytophagia</taxon>
        <taxon>Cytophagales</taxon>
        <taxon>Hymenobacteraceae</taxon>
        <taxon>Hymenobacter</taxon>
    </lineage>
</organism>
<feature type="chain" id="PRO_5046621486" evidence="2">
    <location>
        <begin position="27"/>
        <end position="269"/>
    </location>
</feature>
<dbReference type="SUPFAM" id="SSF88713">
    <property type="entry name" value="Glycoside hydrolase/deacetylase"/>
    <property type="match status" value="1"/>
</dbReference>
<dbReference type="Proteomes" id="UP000664369">
    <property type="component" value="Unassembled WGS sequence"/>
</dbReference>
<dbReference type="RefSeq" id="WP_208178440.1">
    <property type="nucleotide sequence ID" value="NZ_JAGETZ010000019.1"/>
</dbReference>
<dbReference type="EMBL" id="JAGETZ010000019">
    <property type="protein sequence ID" value="MBO2012703.1"/>
    <property type="molecule type" value="Genomic_DNA"/>
</dbReference>